<dbReference type="KEGG" id="acoc:108693656"/>
<evidence type="ECO:0000256" key="2">
    <source>
        <dbReference type="SAM" id="MobiDB-lite"/>
    </source>
</evidence>
<reference evidence="3 4" key="1">
    <citation type="submission" date="2015-09" db="EMBL/GenBank/DDBJ databases">
        <title>Atta colombica WGS genome.</title>
        <authorList>
            <person name="Nygaard S."/>
            <person name="Hu H."/>
            <person name="Boomsma J."/>
            <person name="Zhang G."/>
        </authorList>
    </citation>
    <scope>NUCLEOTIDE SEQUENCE [LARGE SCALE GENOMIC DNA]</scope>
    <source>
        <strain evidence="3">Treedump-2</strain>
        <tissue evidence="3">Whole body</tissue>
    </source>
</reference>
<accession>A0A195ATN7</accession>
<organism evidence="3 4">
    <name type="scientific">Atta colombica</name>
    <dbReference type="NCBI Taxonomy" id="520822"/>
    <lineage>
        <taxon>Eukaryota</taxon>
        <taxon>Metazoa</taxon>
        <taxon>Ecdysozoa</taxon>
        <taxon>Arthropoda</taxon>
        <taxon>Hexapoda</taxon>
        <taxon>Insecta</taxon>
        <taxon>Pterygota</taxon>
        <taxon>Neoptera</taxon>
        <taxon>Endopterygota</taxon>
        <taxon>Hymenoptera</taxon>
        <taxon>Apocrita</taxon>
        <taxon>Aculeata</taxon>
        <taxon>Formicoidea</taxon>
        <taxon>Formicidae</taxon>
        <taxon>Myrmicinae</taxon>
        <taxon>Atta</taxon>
    </lineage>
</organism>
<feature type="coiled-coil region" evidence="1">
    <location>
        <begin position="246"/>
        <end position="465"/>
    </location>
</feature>
<evidence type="ECO:0000313" key="3">
    <source>
        <dbReference type="EMBL" id="KYM75375.1"/>
    </source>
</evidence>
<keyword evidence="3" id="KW-0282">Flagellum</keyword>
<feature type="coiled-coil region" evidence="1">
    <location>
        <begin position="569"/>
        <end position="626"/>
    </location>
</feature>
<dbReference type="GO" id="GO:0048487">
    <property type="term" value="F:beta-tubulin binding"/>
    <property type="evidence" value="ECO:0007669"/>
    <property type="project" value="InterPro"/>
</dbReference>
<feature type="compositionally biased region" description="Basic and acidic residues" evidence="2">
    <location>
        <begin position="45"/>
        <end position="60"/>
    </location>
</feature>
<evidence type="ECO:0000313" key="4">
    <source>
        <dbReference type="Proteomes" id="UP000078540"/>
    </source>
</evidence>
<dbReference type="GO" id="GO:0035735">
    <property type="term" value="P:intraciliary transport involved in cilium assembly"/>
    <property type="evidence" value="ECO:0007669"/>
    <property type="project" value="TreeGrafter"/>
</dbReference>
<keyword evidence="1" id="KW-0175">Coiled coil</keyword>
<dbReference type="PANTHER" id="PTHR31432">
    <property type="entry name" value="INTRAFLAGELLAR TRANSPORT PROTEIN 74 HOMOLOG"/>
    <property type="match status" value="1"/>
</dbReference>
<sequence length="655" mass="76953">MDSEKNDSGKIGEQLVTRWRQNQEDVSITSNKIDRPPTGFVRSQSKFERPRSRRGHKDESSEYINSATYRSATPGRLALARPPSASLLSNRVPTAAPGGFRIGSGLNRSGTGLATAKQFNVNVLDRPITQHGIAGIRPGTTRGLPMTRQIQDKRYYEGLLQLKIRELMQEIGIIMKDIEVQNKEKATFLHYDKRAKSLAAELMNLQAELADYNLVVDKMTLDVSKEVIEEEAKELALMNEHRTAEVERMFEQRKQMEQKLHMTEKDIENERKRTEHIIESMDPPIKEKYDNLFRQKTELQEQAQQLQRELDQLSKEQARLEEQIALSPLKQEAVKLQVRIIEAEEKRDKLREEECKKLSPEDEKEQLLQKIKRDNTDIAATEAQIAEKEKKVAELEQQLEQLETDMEDTQSEKQTKYQELRKREEMMEEFMSTYEQSKQEEMEKLEKLEQEIVDKLETMANAIENNEYLTEAEETAILRDKFPYNNYETVHRDDDFEELKKDYATMQQTFNRLRILEEKLQLESKLMKEKLKKQQSELIVLEDLDGLKTRNELERDELITEREGLVSEESICEDELKSLYTEYNELKERMEKYAIYPEISNLDDKLEKLKEDNKKIEEFIAKEKERVNYEPIKEKAFELINSYGALLRENLKSLY</sequence>
<dbReference type="InterPro" id="IPR029602">
    <property type="entry name" value="IFT74"/>
</dbReference>
<dbReference type="EMBL" id="KQ976745">
    <property type="protein sequence ID" value="KYM75375.1"/>
    <property type="molecule type" value="Genomic_DNA"/>
</dbReference>
<dbReference type="GO" id="GO:0005929">
    <property type="term" value="C:cilium"/>
    <property type="evidence" value="ECO:0007669"/>
    <property type="project" value="TreeGrafter"/>
</dbReference>
<keyword evidence="3" id="KW-0966">Cell projection</keyword>
<name>A0A195ATN7_9HYME</name>
<dbReference type="AlphaFoldDB" id="A0A195ATN7"/>
<keyword evidence="4" id="KW-1185">Reference proteome</keyword>
<gene>
    <name evidence="3" type="ORF">ALC53_14071</name>
</gene>
<feature type="coiled-coil region" evidence="1">
    <location>
        <begin position="195"/>
        <end position="222"/>
    </location>
</feature>
<feature type="region of interest" description="Disordered" evidence="2">
    <location>
        <begin position="22"/>
        <end position="68"/>
    </location>
</feature>
<dbReference type="Proteomes" id="UP000078540">
    <property type="component" value="Unassembled WGS sequence"/>
</dbReference>
<dbReference type="GO" id="GO:0030992">
    <property type="term" value="C:intraciliary transport particle B"/>
    <property type="evidence" value="ECO:0007669"/>
    <property type="project" value="InterPro"/>
</dbReference>
<keyword evidence="3" id="KW-0969">Cilium</keyword>
<protein>
    <submittedName>
        <fullName evidence="3">Intraflagellar transport protein 74 like protein</fullName>
    </submittedName>
</protein>
<dbReference type="PANTHER" id="PTHR31432:SF0">
    <property type="entry name" value="INTRAFLAGELLAR TRANSPORT PROTEIN 74 HOMOLOG"/>
    <property type="match status" value="1"/>
</dbReference>
<dbReference type="STRING" id="520822.A0A195ATN7"/>
<dbReference type="OrthoDB" id="444379at2759"/>
<proteinExistence type="predicted"/>
<evidence type="ECO:0000256" key="1">
    <source>
        <dbReference type="SAM" id="Coils"/>
    </source>
</evidence>